<comment type="similarity">
    <text evidence="2">Belongs to the mitochondrion-specific ribosomal protein mS33 family.</text>
</comment>
<reference evidence="7 8" key="1">
    <citation type="submission" date="2016-10" db="EMBL/GenBank/DDBJ databases">
        <title>Genome sequence of the basidiomycete white-rot fungus Trametes pubescens.</title>
        <authorList>
            <person name="Makela M.R."/>
            <person name="Granchi Z."/>
            <person name="Peng M."/>
            <person name="De Vries R.P."/>
            <person name="Grigoriev I."/>
            <person name="Riley R."/>
            <person name="Hilden K."/>
        </authorList>
    </citation>
    <scope>NUCLEOTIDE SEQUENCE [LARGE SCALE GENOMIC DNA]</scope>
    <source>
        <strain evidence="7 8">FBCC735</strain>
    </source>
</reference>
<dbReference type="Proteomes" id="UP000184267">
    <property type="component" value="Unassembled WGS sequence"/>
</dbReference>
<dbReference type="OMA" id="MKAQCQV"/>
<organism evidence="7 8">
    <name type="scientific">Trametes pubescens</name>
    <name type="common">White-rot fungus</name>
    <dbReference type="NCBI Taxonomy" id="154538"/>
    <lineage>
        <taxon>Eukaryota</taxon>
        <taxon>Fungi</taxon>
        <taxon>Dikarya</taxon>
        <taxon>Basidiomycota</taxon>
        <taxon>Agaricomycotina</taxon>
        <taxon>Agaricomycetes</taxon>
        <taxon>Polyporales</taxon>
        <taxon>Polyporaceae</taxon>
        <taxon>Trametes</taxon>
    </lineage>
</organism>
<evidence type="ECO:0000256" key="3">
    <source>
        <dbReference type="ARBA" id="ARBA00022980"/>
    </source>
</evidence>
<gene>
    <name evidence="7" type="ORF">TRAPUB_7558</name>
</gene>
<keyword evidence="8" id="KW-1185">Reference proteome</keyword>
<evidence type="ECO:0000256" key="5">
    <source>
        <dbReference type="ARBA" id="ARBA00023274"/>
    </source>
</evidence>
<evidence type="ECO:0000256" key="4">
    <source>
        <dbReference type="ARBA" id="ARBA00023128"/>
    </source>
</evidence>
<evidence type="ECO:0000313" key="8">
    <source>
        <dbReference type="Proteomes" id="UP000184267"/>
    </source>
</evidence>
<dbReference type="GO" id="GO:0005739">
    <property type="term" value="C:mitochondrion"/>
    <property type="evidence" value="ECO:0007669"/>
    <property type="project" value="UniProtKB-SubCell"/>
</dbReference>
<dbReference type="InterPro" id="IPR013219">
    <property type="entry name" value="Ribosomal_mS33"/>
</dbReference>
<evidence type="ECO:0000313" key="7">
    <source>
        <dbReference type="EMBL" id="OJT02024.1"/>
    </source>
</evidence>
<dbReference type="GO" id="GO:1990904">
    <property type="term" value="C:ribonucleoprotein complex"/>
    <property type="evidence" value="ECO:0007669"/>
    <property type="project" value="UniProtKB-KW"/>
</dbReference>
<evidence type="ECO:0000256" key="1">
    <source>
        <dbReference type="ARBA" id="ARBA00004173"/>
    </source>
</evidence>
<dbReference type="PANTHER" id="PTHR13362">
    <property type="entry name" value="MITOCHONDRIAL RIBOSOMAL PROTEIN S33"/>
    <property type="match status" value="1"/>
</dbReference>
<dbReference type="EMBL" id="MNAD01001707">
    <property type="protein sequence ID" value="OJT02024.1"/>
    <property type="molecule type" value="Genomic_DNA"/>
</dbReference>
<dbReference type="PANTHER" id="PTHR13362:SF2">
    <property type="entry name" value="SMALL RIBOSOMAL SUBUNIT PROTEIN MS33"/>
    <property type="match status" value="1"/>
</dbReference>
<name>A0A1M2V361_TRAPU</name>
<evidence type="ECO:0000256" key="6">
    <source>
        <dbReference type="ARBA" id="ARBA00035132"/>
    </source>
</evidence>
<comment type="subcellular location">
    <subcellularLocation>
        <location evidence="1">Mitochondrion</location>
    </subcellularLocation>
</comment>
<keyword evidence="3 7" id="KW-0689">Ribosomal protein</keyword>
<accession>A0A1M2V361</accession>
<evidence type="ECO:0000256" key="2">
    <source>
        <dbReference type="ARBA" id="ARBA00008970"/>
    </source>
</evidence>
<dbReference type="AlphaFoldDB" id="A0A1M2V361"/>
<protein>
    <recommendedName>
        <fullName evidence="6">Small ribosomal subunit protein mS33</fullName>
    </recommendedName>
</protein>
<comment type="caution">
    <text evidence="7">The sequence shown here is derived from an EMBL/GenBank/DDBJ whole genome shotgun (WGS) entry which is preliminary data.</text>
</comment>
<sequence length="111" mass="12887">MAAVIPSRLAALNRLRCEIFQTSYNPTSVRTGAKYLRARLRGPSMVQYYPEELTVAKFNRMPGSFKIQDWAEYQRLADVEEKKRRGKGAPKKAKTQGPNFWPMMHIWRAIL</sequence>
<proteinExistence type="inferred from homology"/>
<keyword evidence="4" id="KW-0496">Mitochondrion</keyword>
<dbReference type="OrthoDB" id="2257454at2759"/>
<keyword evidence="5" id="KW-0687">Ribonucleoprotein</keyword>
<dbReference type="GO" id="GO:0005840">
    <property type="term" value="C:ribosome"/>
    <property type="evidence" value="ECO:0007669"/>
    <property type="project" value="UniProtKB-KW"/>
</dbReference>
<dbReference type="Pfam" id="PF08293">
    <property type="entry name" value="MRP-S33"/>
    <property type="match status" value="1"/>
</dbReference>
<dbReference type="STRING" id="154538.A0A1M2V361"/>